<evidence type="ECO:0000313" key="9">
    <source>
        <dbReference type="EMBL" id="RKP26109.1"/>
    </source>
</evidence>
<dbReference type="GO" id="GO:0005524">
    <property type="term" value="F:ATP binding"/>
    <property type="evidence" value="ECO:0007669"/>
    <property type="project" value="UniProtKB-UniRule"/>
</dbReference>
<dbReference type="Pfam" id="PF00270">
    <property type="entry name" value="DEAD"/>
    <property type="match status" value="1"/>
</dbReference>
<accession>A0A4V1J1S8</accession>
<dbReference type="PROSITE" id="PS51194">
    <property type="entry name" value="HELICASE_CTER"/>
    <property type="match status" value="1"/>
</dbReference>
<dbReference type="InterPro" id="IPR014001">
    <property type="entry name" value="Helicase_ATP-bd"/>
</dbReference>
<keyword evidence="4 5" id="KW-0694">RNA-binding</keyword>
<dbReference type="InterPro" id="IPR001650">
    <property type="entry name" value="Helicase_C-like"/>
</dbReference>
<comment type="similarity">
    <text evidence="5">Belongs to the DEAD box helicase family.</text>
</comment>
<evidence type="ECO:0000259" key="8">
    <source>
        <dbReference type="PROSITE" id="PS51194"/>
    </source>
</evidence>
<keyword evidence="5" id="KW-0347">Helicase</keyword>
<reference evidence="10" key="1">
    <citation type="journal article" date="2018" name="Nat. Microbiol.">
        <title>Leveraging single-cell genomics to expand the fungal tree of life.</title>
        <authorList>
            <person name="Ahrendt S.R."/>
            <person name="Quandt C.A."/>
            <person name="Ciobanu D."/>
            <person name="Clum A."/>
            <person name="Salamov A."/>
            <person name="Andreopoulos B."/>
            <person name="Cheng J.F."/>
            <person name="Woyke T."/>
            <person name="Pelin A."/>
            <person name="Henrissat B."/>
            <person name="Reynolds N.K."/>
            <person name="Benny G.L."/>
            <person name="Smith M.E."/>
            <person name="James T.Y."/>
            <person name="Grigoriev I.V."/>
        </authorList>
    </citation>
    <scope>NUCLEOTIDE SEQUENCE [LARGE SCALE GENOMIC DNA]</scope>
    <source>
        <strain evidence="10">Benny S71-1</strain>
    </source>
</reference>
<dbReference type="PANTHER" id="PTHR24031">
    <property type="entry name" value="RNA HELICASE"/>
    <property type="match status" value="1"/>
</dbReference>
<dbReference type="Pfam" id="PF00271">
    <property type="entry name" value="Helicase_C"/>
    <property type="match status" value="1"/>
</dbReference>
<keyword evidence="1 5" id="KW-0547">Nucleotide-binding</keyword>
<feature type="domain" description="Helicase C-terminal" evidence="8">
    <location>
        <begin position="211"/>
        <end position="380"/>
    </location>
</feature>
<sequence length="539" mass="60834">MPITADLLVRAETGTGKTLGFLLPTIDQLLQKQTAEDYRKGRACKALIISPTRELALQIAEEANRLCARLPLRVSCFVGGENRRNNVRDIQSHRMDVLVATPGRLEDLLESETMLQEQVKGLQVLILDEADTLLEMGFRDSLTRIIEHLPDSRRTMLFSATLSQEVKSVVRLAFRNEHKLIDTIGHDKKPHVPERIRQNYLMASSEQHPMLLRRLLARHGQKVDHPGKVIVFFPTTKATMLYADLFRAAGFRDIFEIHSKRDQKQRQRVADRFREAQGPAILFTSDVSARGVDYPGVTLVVQMGASAGSDQYVHRCGRTGRAGQEGRAIGIYAPFERNFVESSLADLGLTYDPELEARLATTELRRERLAELNFEQAKEDLDPMVIEEMFTAYLGFYAGRASELSIRNKQMIVEEGGQLTKGFGLAEPPSLSRSFLERLGFGDKPMRRDSSRDFRGNRFERRGSSSFGGGFSRDGGRSRSFDGSANNRRDDRSRSFSGRFDRDGGRSRSFSGRFDRDGGRAHSDDAPRRPAPRGFRDFN</sequence>
<keyword evidence="3 5" id="KW-0067">ATP-binding</keyword>
<dbReference type="CDD" id="cd18787">
    <property type="entry name" value="SF2_C_DEAD"/>
    <property type="match status" value="1"/>
</dbReference>
<comment type="function">
    <text evidence="5">RNA helicase.</text>
</comment>
<feature type="compositionally biased region" description="Basic and acidic residues" evidence="6">
    <location>
        <begin position="487"/>
        <end position="506"/>
    </location>
</feature>
<keyword evidence="10" id="KW-1185">Reference proteome</keyword>
<dbReference type="Proteomes" id="UP000278143">
    <property type="component" value="Unassembled WGS sequence"/>
</dbReference>
<feature type="compositionally biased region" description="Basic and acidic residues" evidence="6">
    <location>
        <begin position="446"/>
        <end position="463"/>
    </location>
</feature>
<name>A0A4V1J1S8_9FUNG</name>
<evidence type="ECO:0000256" key="1">
    <source>
        <dbReference type="ARBA" id="ARBA00022741"/>
    </source>
</evidence>
<evidence type="ECO:0000256" key="6">
    <source>
        <dbReference type="SAM" id="MobiDB-lite"/>
    </source>
</evidence>
<feature type="region of interest" description="Disordered" evidence="6">
    <location>
        <begin position="446"/>
        <end position="539"/>
    </location>
</feature>
<dbReference type="InterPro" id="IPR027417">
    <property type="entry name" value="P-loop_NTPase"/>
</dbReference>
<gene>
    <name evidence="9" type="ORF">SYNPS1DRAFT_14676</name>
</gene>
<dbReference type="EC" id="3.6.4.13" evidence="5"/>
<feature type="compositionally biased region" description="Basic and acidic residues" evidence="6">
    <location>
        <begin position="513"/>
        <end position="539"/>
    </location>
</feature>
<evidence type="ECO:0000256" key="3">
    <source>
        <dbReference type="ARBA" id="ARBA00022840"/>
    </source>
</evidence>
<comment type="domain">
    <text evidence="5">The Q motif is unique to and characteristic of the DEAD box family of RNA helicases and controls ATP binding and hydrolysis.</text>
</comment>
<dbReference type="PROSITE" id="PS51192">
    <property type="entry name" value="HELICASE_ATP_BIND_1"/>
    <property type="match status" value="1"/>
</dbReference>
<dbReference type="SUPFAM" id="SSF52540">
    <property type="entry name" value="P-loop containing nucleoside triphosphate hydrolases"/>
    <property type="match status" value="1"/>
</dbReference>
<dbReference type="EMBL" id="KZ989513">
    <property type="protein sequence ID" value="RKP26109.1"/>
    <property type="molecule type" value="Genomic_DNA"/>
</dbReference>
<evidence type="ECO:0000256" key="4">
    <source>
        <dbReference type="ARBA" id="ARBA00022884"/>
    </source>
</evidence>
<dbReference type="Gene3D" id="3.40.50.300">
    <property type="entry name" value="P-loop containing nucleotide triphosphate hydrolases"/>
    <property type="match status" value="2"/>
</dbReference>
<dbReference type="GO" id="GO:0016787">
    <property type="term" value="F:hydrolase activity"/>
    <property type="evidence" value="ECO:0007669"/>
    <property type="project" value="UniProtKB-KW"/>
</dbReference>
<feature type="domain" description="Helicase ATP-binding" evidence="7">
    <location>
        <begin position="1"/>
        <end position="180"/>
    </location>
</feature>
<keyword evidence="2 5" id="KW-0378">Hydrolase</keyword>
<dbReference type="AlphaFoldDB" id="A0A4V1J1S8"/>
<evidence type="ECO:0000256" key="5">
    <source>
        <dbReference type="RuleBase" id="RU365068"/>
    </source>
</evidence>
<evidence type="ECO:0000256" key="2">
    <source>
        <dbReference type="ARBA" id="ARBA00022801"/>
    </source>
</evidence>
<evidence type="ECO:0000313" key="10">
    <source>
        <dbReference type="Proteomes" id="UP000278143"/>
    </source>
</evidence>
<dbReference type="GO" id="GO:0003724">
    <property type="term" value="F:RNA helicase activity"/>
    <property type="evidence" value="ECO:0007669"/>
    <property type="project" value="UniProtKB-EC"/>
</dbReference>
<comment type="catalytic activity">
    <reaction evidence="5">
        <text>ATP + H2O = ADP + phosphate + H(+)</text>
        <dbReference type="Rhea" id="RHEA:13065"/>
        <dbReference type="ChEBI" id="CHEBI:15377"/>
        <dbReference type="ChEBI" id="CHEBI:15378"/>
        <dbReference type="ChEBI" id="CHEBI:30616"/>
        <dbReference type="ChEBI" id="CHEBI:43474"/>
        <dbReference type="ChEBI" id="CHEBI:456216"/>
        <dbReference type="EC" id="3.6.4.13"/>
    </reaction>
</comment>
<dbReference type="InterPro" id="IPR011545">
    <property type="entry name" value="DEAD/DEAH_box_helicase_dom"/>
</dbReference>
<dbReference type="GO" id="GO:0003723">
    <property type="term" value="F:RNA binding"/>
    <property type="evidence" value="ECO:0007669"/>
    <property type="project" value="UniProtKB-UniRule"/>
</dbReference>
<organism evidence="9 10">
    <name type="scientific">Syncephalis pseudoplumigaleata</name>
    <dbReference type="NCBI Taxonomy" id="1712513"/>
    <lineage>
        <taxon>Eukaryota</taxon>
        <taxon>Fungi</taxon>
        <taxon>Fungi incertae sedis</taxon>
        <taxon>Zoopagomycota</taxon>
        <taxon>Zoopagomycotina</taxon>
        <taxon>Zoopagomycetes</taxon>
        <taxon>Zoopagales</taxon>
        <taxon>Piptocephalidaceae</taxon>
        <taxon>Syncephalis</taxon>
    </lineage>
</organism>
<proteinExistence type="inferred from homology"/>
<dbReference type="OrthoDB" id="193716at2759"/>
<dbReference type="SMART" id="SM00490">
    <property type="entry name" value="HELICc"/>
    <property type="match status" value="1"/>
</dbReference>
<dbReference type="SMART" id="SM00487">
    <property type="entry name" value="DEXDc"/>
    <property type="match status" value="1"/>
</dbReference>
<evidence type="ECO:0000259" key="7">
    <source>
        <dbReference type="PROSITE" id="PS51192"/>
    </source>
</evidence>
<protein>
    <recommendedName>
        <fullName evidence="5">ATP-dependent RNA helicase</fullName>
        <ecNumber evidence="5">3.6.4.13</ecNumber>
    </recommendedName>
</protein>